<comment type="similarity">
    <text evidence="2">Belongs to the glycosyl hydrolase 13 family.</text>
</comment>
<dbReference type="Pfam" id="PF00128">
    <property type="entry name" value="Alpha-amylase"/>
    <property type="match status" value="1"/>
</dbReference>
<dbReference type="InterPro" id="IPR017853">
    <property type="entry name" value="GH"/>
</dbReference>
<dbReference type="EMBL" id="LASV01000313">
    <property type="protein sequence ID" value="KKA19825.1"/>
    <property type="molecule type" value="Genomic_DNA"/>
</dbReference>
<evidence type="ECO:0000256" key="1">
    <source>
        <dbReference type="ARBA" id="ARBA00001913"/>
    </source>
</evidence>
<proteinExistence type="inferred from homology"/>
<feature type="domain" description="Glycosyl hydrolase family 13 catalytic" evidence="8">
    <location>
        <begin position="63"/>
        <end position="448"/>
    </location>
</feature>
<dbReference type="InterPro" id="IPR013780">
    <property type="entry name" value="Glyco_hydro_b"/>
</dbReference>
<dbReference type="EC" id="3.2.1.1" evidence="9"/>
<evidence type="ECO:0000313" key="10">
    <source>
        <dbReference type="Proteomes" id="UP000053958"/>
    </source>
</evidence>
<evidence type="ECO:0000256" key="2">
    <source>
        <dbReference type="ARBA" id="ARBA00008061"/>
    </source>
</evidence>
<keyword evidence="5" id="KW-0119">Carbohydrate metabolism</keyword>
<dbReference type="CDD" id="cd11318">
    <property type="entry name" value="AmyAc_bac_fung_AmyA"/>
    <property type="match status" value="1"/>
</dbReference>
<dbReference type="GO" id="GO:0005509">
    <property type="term" value="F:calcium ion binding"/>
    <property type="evidence" value="ECO:0007669"/>
    <property type="project" value="InterPro"/>
</dbReference>
<organism evidence="9 10">
    <name type="scientific">Rasamsonia emersonii (strain ATCC 16479 / CBS 393.64 / IMI 116815)</name>
    <dbReference type="NCBI Taxonomy" id="1408163"/>
    <lineage>
        <taxon>Eukaryota</taxon>
        <taxon>Fungi</taxon>
        <taxon>Dikarya</taxon>
        <taxon>Ascomycota</taxon>
        <taxon>Pezizomycotina</taxon>
        <taxon>Eurotiomycetes</taxon>
        <taxon>Eurotiomycetidae</taxon>
        <taxon>Eurotiales</taxon>
        <taxon>Trichocomaceae</taxon>
        <taxon>Rasamsonia</taxon>
    </lineage>
</organism>
<evidence type="ECO:0000256" key="5">
    <source>
        <dbReference type="ARBA" id="ARBA00023277"/>
    </source>
</evidence>
<keyword evidence="3" id="KW-0479">Metal-binding</keyword>
<dbReference type="Gene3D" id="2.60.40.1180">
    <property type="entry name" value="Golgi alpha-mannosidase II"/>
    <property type="match status" value="1"/>
</dbReference>
<dbReference type="Gene3D" id="2.40.30.140">
    <property type="match status" value="1"/>
</dbReference>
<dbReference type="AlphaFoldDB" id="A0A0F4YP10"/>
<feature type="chain" id="PRO_5002481734" evidence="7">
    <location>
        <begin position="17"/>
        <end position="580"/>
    </location>
</feature>
<dbReference type="InterPro" id="IPR006047">
    <property type="entry name" value="GH13_cat_dom"/>
</dbReference>
<dbReference type="NCBIfam" id="NF006969">
    <property type="entry name" value="PRK09441.1-2"/>
    <property type="match status" value="1"/>
</dbReference>
<dbReference type="GeneID" id="25318506"/>
<accession>A0A0F4YP10</accession>
<dbReference type="GO" id="GO:0004556">
    <property type="term" value="F:alpha-amylase activity"/>
    <property type="evidence" value="ECO:0007669"/>
    <property type="project" value="UniProtKB-EC"/>
</dbReference>
<dbReference type="NCBIfam" id="NF006968">
    <property type="entry name" value="PRK09441.1-1"/>
    <property type="match status" value="1"/>
</dbReference>
<evidence type="ECO:0000313" key="9">
    <source>
        <dbReference type="EMBL" id="KKA19825.1"/>
    </source>
</evidence>
<dbReference type="InterPro" id="IPR015237">
    <property type="entry name" value="Alpha-amylase_C_pro"/>
</dbReference>
<evidence type="ECO:0000256" key="3">
    <source>
        <dbReference type="ARBA" id="ARBA00022723"/>
    </source>
</evidence>
<dbReference type="Gene3D" id="3.20.20.80">
    <property type="entry name" value="Glycosidases"/>
    <property type="match status" value="1"/>
</dbReference>
<dbReference type="PANTHER" id="PTHR43447">
    <property type="entry name" value="ALPHA-AMYLASE"/>
    <property type="match status" value="1"/>
</dbReference>
<evidence type="ECO:0000256" key="7">
    <source>
        <dbReference type="SAM" id="SignalP"/>
    </source>
</evidence>
<dbReference type="OrthoDB" id="550577at2759"/>
<dbReference type="GO" id="GO:0005975">
    <property type="term" value="P:carbohydrate metabolic process"/>
    <property type="evidence" value="ECO:0007669"/>
    <property type="project" value="InterPro"/>
</dbReference>
<evidence type="ECO:0000256" key="4">
    <source>
        <dbReference type="ARBA" id="ARBA00022801"/>
    </source>
</evidence>
<dbReference type="Pfam" id="PF09154">
    <property type="entry name" value="Alpha-amy_C_pro"/>
    <property type="match status" value="1"/>
</dbReference>
<evidence type="ECO:0000259" key="8">
    <source>
        <dbReference type="SMART" id="SM00642"/>
    </source>
</evidence>
<protein>
    <submittedName>
        <fullName evidence="9">Alpha-amylase</fullName>
        <ecNumber evidence="9">3.2.1.1</ecNumber>
    </submittedName>
</protein>
<keyword evidence="4 9" id="KW-0378">Hydrolase</keyword>
<dbReference type="SUPFAM" id="SSF51011">
    <property type="entry name" value="Glycosyl hydrolase domain"/>
    <property type="match status" value="1"/>
</dbReference>
<keyword evidence="7" id="KW-0732">Signal</keyword>
<dbReference type="SUPFAM" id="SSF51445">
    <property type="entry name" value="(Trans)glycosidases"/>
    <property type="match status" value="1"/>
</dbReference>
<dbReference type="RefSeq" id="XP_013326437.1">
    <property type="nucleotide sequence ID" value="XM_013470983.1"/>
</dbReference>
<gene>
    <name evidence="9" type="ORF">T310_6194</name>
</gene>
<dbReference type="PIRSF" id="PIRSF001021">
    <property type="entry name" value="Alph-amls_thrmst"/>
    <property type="match status" value="1"/>
</dbReference>
<dbReference type="STRING" id="1408163.A0A0F4YP10"/>
<dbReference type="InterPro" id="IPR013776">
    <property type="entry name" value="A-amylase_thermo"/>
</dbReference>
<keyword evidence="10" id="KW-1185">Reference proteome</keyword>
<comment type="caution">
    <text evidence="9">The sequence shown here is derived from an EMBL/GenBank/DDBJ whole genome shotgun (WGS) entry which is preliminary data.</text>
</comment>
<name>A0A0F4YP10_RASE3</name>
<sequence>MFLSVLLASLVAFAVAWIFAFDRKMESFFCWGARRKKQPNWKKIEEDAEALEQLPSWNAPDNVLMLEAFEWYVPDDRRHWHRLQQALPDLKEIGVDNILLPPGCKAMNPSGNGYDIYDLYDLGEFGQKGTVATKWGSRGDLERLTSTARQLGIGVYWDAVLNHKAGADRTERFHRNIEITQPQEIEAWVGFDFPGRGNKYSSMKYHWHHFSGTDYNEIDKQNAIYKVVGPNKGWAKDVSQENGNYDYLMFADLDYSNPEVQQDVLKWTEWIGTQLPLSGIRLDAVKHYSAAFQKTLVDHARRTVGANWFIVAEYWSGNYRELLKYLEKMDHSVWLFDAPLVNRLSAISQTEGADLRLVFEGTLVKYKPQHAVTFVMNHDTQPSQALEVSLSEAPIASYFKPLAYALILLRSQGYPCVFYGDLYGIVGGVKHPLPPSCDGKLPVLTLARKLYAYGEQQDYFDRRNCIGWVRYGNARHPSGLACVLSNGPAATKRMFVGKSHAGEQWTDLLGWCSETVTIDERGYGEFPVLAKSVSVWVNAAAEGRDRFRELYVSASYDDDDDDDCFVLTSSCNSNADIYSY</sequence>
<evidence type="ECO:0000256" key="6">
    <source>
        <dbReference type="ARBA" id="ARBA00023295"/>
    </source>
</evidence>
<feature type="signal peptide" evidence="7">
    <location>
        <begin position="1"/>
        <end position="16"/>
    </location>
</feature>
<dbReference type="Proteomes" id="UP000053958">
    <property type="component" value="Unassembled WGS sequence"/>
</dbReference>
<comment type="cofactor">
    <cofactor evidence="1">
        <name>Ca(2+)</name>
        <dbReference type="ChEBI" id="CHEBI:29108"/>
    </cofactor>
</comment>
<reference evidence="9 10" key="1">
    <citation type="submission" date="2015-04" db="EMBL/GenBank/DDBJ databases">
        <authorList>
            <person name="Heijne W.H."/>
            <person name="Fedorova N.D."/>
            <person name="Nierman W.C."/>
            <person name="Vollebregt A.W."/>
            <person name="Zhao Z."/>
            <person name="Wu L."/>
            <person name="Kumar M."/>
            <person name="Stam H."/>
            <person name="van den Berg M.A."/>
            <person name="Pel H.J."/>
        </authorList>
    </citation>
    <scope>NUCLEOTIDE SEQUENCE [LARGE SCALE GENOMIC DNA]</scope>
    <source>
        <strain evidence="9 10">CBS 393.64</strain>
    </source>
</reference>
<dbReference type="SMART" id="SM00642">
    <property type="entry name" value="Aamy"/>
    <property type="match status" value="1"/>
</dbReference>
<keyword evidence="6 9" id="KW-0326">Glycosidase</keyword>